<dbReference type="OrthoDB" id="5497963at2"/>
<protein>
    <recommendedName>
        <fullName evidence="3">Nucleotidyltransferase family protein</fullName>
    </recommendedName>
</protein>
<gene>
    <name evidence="1" type="ORF">DXV75_01780</name>
</gene>
<sequence length="361" mass="42096">MKSEARALFDWLLTPRQALEWQPQEWERALRILRANDMLATFAGLFEPGDLEQLSEYARRHLHSAVTYYQRQKHQVHHEVELLHELMAGAGCHPVFLKGAGYVLAEDSNHRGRLMSDIDVMVDKSELRRAELALLNSGWKAKEVTDYDDRYYRQWSHELPPFVHPERGTTLDLHHTVLPPITGRRIETVTLFDNTVQTDSGYTIFNLKFRLLHCIIHLFFNEDYEKACRDVWDIHCLAEQFSQPELMEFIALSQQLGFGTEVCFALRLRQYLLGTEYCDQASETLNRQLRGREWMVKRVIAPAVMPTHPLVDTFGTRIAKSLMYLRGHWVKMPLRILLPHAATKSYRALVSSVMGKYHYES</sequence>
<dbReference type="InterPro" id="IPR039498">
    <property type="entry name" value="NTP_transf_5"/>
</dbReference>
<evidence type="ECO:0000313" key="2">
    <source>
        <dbReference type="Proteomes" id="UP000256561"/>
    </source>
</evidence>
<comment type="caution">
    <text evidence="1">The sequence shown here is derived from an EMBL/GenBank/DDBJ whole genome shotgun (WGS) entry which is preliminary data.</text>
</comment>
<evidence type="ECO:0008006" key="3">
    <source>
        <dbReference type="Google" id="ProtNLM"/>
    </source>
</evidence>
<dbReference type="EMBL" id="QRHA01000001">
    <property type="protein sequence ID" value="RDV29214.1"/>
    <property type="molecule type" value="Genomic_DNA"/>
</dbReference>
<evidence type="ECO:0000313" key="1">
    <source>
        <dbReference type="EMBL" id="RDV29214.1"/>
    </source>
</evidence>
<name>A0A3D8MFD4_9ALTE</name>
<organism evidence="1 2">
    <name type="scientific">Alteromonas aestuariivivens</name>
    <dbReference type="NCBI Taxonomy" id="1938339"/>
    <lineage>
        <taxon>Bacteria</taxon>
        <taxon>Pseudomonadati</taxon>
        <taxon>Pseudomonadota</taxon>
        <taxon>Gammaproteobacteria</taxon>
        <taxon>Alteromonadales</taxon>
        <taxon>Alteromonadaceae</taxon>
        <taxon>Alteromonas/Salinimonas group</taxon>
        <taxon>Alteromonas</taxon>
    </lineage>
</organism>
<proteinExistence type="predicted"/>
<dbReference type="Pfam" id="PF14907">
    <property type="entry name" value="NTP_transf_5"/>
    <property type="match status" value="1"/>
</dbReference>
<reference evidence="2" key="1">
    <citation type="submission" date="2018-08" db="EMBL/GenBank/DDBJ databases">
        <authorList>
            <person name="Zhang J."/>
            <person name="Du Z.-J."/>
        </authorList>
    </citation>
    <scope>NUCLEOTIDE SEQUENCE [LARGE SCALE GENOMIC DNA]</scope>
    <source>
        <strain evidence="2">KCTC 52655</strain>
    </source>
</reference>
<keyword evidence="2" id="KW-1185">Reference proteome</keyword>
<accession>A0A3D8MFD4</accession>
<dbReference type="RefSeq" id="WP_115591504.1">
    <property type="nucleotide sequence ID" value="NZ_QRHA01000001.1"/>
</dbReference>
<dbReference type="Proteomes" id="UP000256561">
    <property type="component" value="Unassembled WGS sequence"/>
</dbReference>
<dbReference type="AlphaFoldDB" id="A0A3D8MFD4"/>